<accession>A6IUZ0</accession>
<sequence length="19" mass="2091">MVVYTSNPSILGAKVRELL</sequence>
<gene>
    <name evidence="1" type="ORF">rCG_38073</name>
</gene>
<proteinExistence type="predicted"/>
<name>A6IUZ0_RAT</name>
<protein>
    <submittedName>
        <fullName evidence="1">RCG38073</fullName>
    </submittedName>
</protein>
<organism evidence="1 2">
    <name type="scientific">Rattus norvegicus</name>
    <name type="common">Rat</name>
    <dbReference type="NCBI Taxonomy" id="10116"/>
    <lineage>
        <taxon>Eukaryota</taxon>
        <taxon>Metazoa</taxon>
        <taxon>Chordata</taxon>
        <taxon>Craniata</taxon>
        <taxon>Vertebrata</taxon>
        <taxon>Euteleostomi</taxon>
        <taxon>Mammalia</taxon>
        <taxon>Eutheria</taxon>
        <taxon>Euarchontoglires</taxon>
        <taxon>Glires</taxon>
        <taxon>Rodentia</taxon>
        <taxon>Myomorpha</taxon>
        <taxon>Muroidea</taxon>
        <taxon>Muridae</taxon>
        <taxon>Murinae</taxon>
        <taxon>Rattus</taxon>
    </lineage>
</organism>
<dbReference type="EMBL" id="CH473969">
    <property type="protein sequence ID" value="EDM07190.1"/>
    <property type="molecule type" value="Genomic_DNA"/>
</dbReference>
<dbReference type="AlphaFoldDB" id="A6IUZ0"/>
<evidence type="ECO:0000313" key="2">
    <source>
        <dbReference type="Proteomes" id="UP000234681"/>
    </source>
</evidence>
<dbReference type="Proteomes" id="UP000234681">
    <property type="component" value="Chromosome X"/>
</dbReference>
<evidence type="ECO:0000313" key="1">
    <source>
        <dbReference type="EMBL" id="EDM07190.1"/>
    </source>
</evidence>
<reference evidence="1 2" key="1">
    <citation type="submission" date="2005-09" db="EMBL/GenBank/DDBJ databases">
        <authorList>
            <person name="Mural R.J."/>
            <person name="Li P.W."/>
            <person name="Adams M.D."/>
            <person name="Amanatides P.G."/>
            <person name="Baden-Tillson H."/>
            <person name="Barnstead M."/>
            <person name="Chin S.H."/>
            <person name="Dew I."/>
            <person name="Evans C.A."/>
            <person name="Ferriera S."/>
            <person name="Flanigan M."/>
            <person name="Fosler C."/>
            <person name="Glodek A."/>
            <person name="Gu Z."/>
            <person name="Holt R.A."/>
            <person name="Jennings D."/>
            <person name="Kraft C.L."/>
            <person name="Lu F."/>
            <person name="Nguyen T."/>
            <person name="Nusskern D.R."/>
            <person name="Pfannkoch C.M."/>
            <person name="Sitter C."/>
            <person name="Sutton G.G."/>
            <person name="Venter J.C."/>
            <person name="Wang Z."/>
            <person name="Woodage T."/>
            <person name="Zheng X.H."/>
            <person name="Zhong F."/>
        </authorList>
    </citation>
    <scope>NUCLEOTIDE SEQUENCE [LARGE SCALE GENOMIC DNA]</scope>
    <source>
        <strain>BN</strain>
        <strain evidence="2">Sprague-Dawley</strain>
    </source>
</reference>